<accession>A0A512ATI0</accession>
<protein>
    <submittedName>
        <fullName evidence="2">Lipoprotein</fullName>
    </submittedName>
</protein>
<comment type="caution">
    <text evidence="2">The sequence shown here is derived from an EMBL/GenBank/DDBJ whole genome shotgun (WGS) entry which is preliminary data.</text>
</comment>
<dbReference type="AlphaFoldDB" id="A0A512ATI0"/>
<keyword evidence="3" id="KW-1185">Reference proteome</keyword>
<dbReference type="Proteomes" id="UP000321532">
    <property type="component" value="Unassembled WGS sequence"/>
</dbReference>
<name>A0A512ATI0_9BACT</name>
<evidence type="ECO:0000313" key="3">
    <source>
        <dbReference type="Proteomes" id="UP000321532"/>
    </source>
</evidence>
<sequence>MKSLKFLLVFLFLFPITVWAQQEQSVLWKISGKGLKKHSYLFGTNHVAPYQELQQFPKILKIIKNTDKGLFETTPSSPIKLDSTLEKKMNPPLDEIFTREEYEIVDDFFSKTMYGSIKPHNHNADLLAMLYVVMTMKDNPKAAENMTFDYWIMKFMSEDLKKEIFPLDDLNLAYLHLSELTTPRGMAVAMVNLIQDIGLTGKYLETEIASYILTLKADLKLKEVSLDKRMSERNQLWLPKIEEQIKSGSCFIAVGAGHLKYEIGLIQLLRKEGYKLTPVKLKRKEN</sequence>
<gene>
    <name evidence="2" type="ORF">AAE02nite_06570</name>
</gene>
<dbReference type="OrthoDB" id="9798714at2"/>
<feature type="signal peptide" evidence="1">
    <location>
        <begin position="1"/>
        <end position="20"/>
    </location>
</feature>
<evidence type="ECO:0000313" key="2">
    <source>
        <dbReference type="EMBL" id="GEO02993.1"/>
    </source>
</evidence>
<reference evidence="2 3" key="1">
    <citation type="submission" date="2019-07" db="EMBL/GenBank/DDBJ databases">
        <title>Whole genome shotgun sequence of Adhaeribacter aerolatus NBRC 106133.</title>
        <authorList>
            <person name="Hosoyama A."/>
            <person name="Uohara A."/>
            <person name="Ohji S."/>
            <person name="Ichikawa N."/>
        </authorList>
    </citation>
    <scope>NUCLEOTIDE SEQUENCE [LARGE SCALE GENOMIC DNA]</scope>
    <source>
        <strain evidence="2 3">NBRC 106133</strain>
    </source>
</reference>
<dbReference type="EMBL" id="BJYS01000003">
    <property type="protein sequence ID" value="GEO02993.1"/>
    <property type="molecule type" value="Genomic_DNA"/>
</dbReference>
<dbReference type="Pfam" id="PF01963">
    <property type="entry name" value="TraB_PrgY_gumN"/>
    <property type="match status" value="1"/>
</dbReference>
<evidence type="ECO:0000256" key="1">
    <source>
        <dbReference type="SAM" id="SignalP"/>
    </source>
</evidence>
<proteinExistence type="predicted"/>
<keyword evidence="2" id="KW-0449">Lipoprotein</keyword>
<keyword evidence="1" id="KW-0732">Signal</keyword>
<organism evidence="2 3">
    <name type="scientific">Adhaeribacter aerolatus</name>
    <dbReference type="NCBI Taxonomy" id="670289"/>
    <lineage>
        <taxon>Bacteria</taxon>
        <taxon>Pseudomonadati</taxon>
        <taxon>Bacteroidota</taxon>
        <taxon>Cytophagia</taxon>
        <taxon>Cytophagales</taxon>
        <taxon>Hymenobacteraceae</taxon>
        <taxon>Adhaeribacter</taxon>
    </lineage>
</organism>
<dbReference type="CDD" id="cd14789">
    <property type="entry name" value="Tiki"/>
    <property type="match status" value="1"/>
</dbReference>
<feature type="chain" id="PRO_5021711480" evidence="1">
    <location>
        <begin position="21"/>
        <end position="286"/>
    </location>
</feature>
<dbReference type="RefSeq" id="WP_146895031.1">
    <property type="nucleotide sequence ID" value="NZ_BJYS01000003.1"/>
</dbReference>
<dbReference type="InterPro" id="IPR002816">
    <property type="entry name" value="TraB/PrgY/GumN_fam"/>
</dbReference>